<protein>
    <submittedName>
        <fullName evidence="1">Uncharacterized protein</fullName>
    </submittedName>
</protein>
<organism evidence="1 2">
    <name type="scientific">Hungatella hathewayi DSM 13479</name>
    <dbReference type="NCBI Taxonomy" id="566550"/>
    <lineage>
        <taxon>Bacteria</taxon>
        <taxon>Bacillati</taxon>
        <taxon>Bacillota</taxon>
        <taxon>Clostridia</taxon>
        <taxon>Lachnospirales</taxon>
        <taxon>Lachnospiraceae</taxon>
        <taxon>Hungatella</taxon>
    </lineage>
</organism>
<dbReference type="Proteomes" id="UP000004968">
    <property type="component" value="Unassembled WGS sequence"/>
</dbReference>
<dbReference type="AlphaFoldDB" id="D3AB10"/>
<reference evidence="1 2" key="1">
    <citation type="submission" date="2010-01" db="EMBL/GenBank/DDBJ databases">
        <authorList>
            <person name="Weinstock G."/>
            <person name="Sodergren E."/>
            <person name="Clifton S."/>
            <person name="Fulton L."/>
            <person name="Fulton B."/>
            <person name="Courtney L."/>
            <person name="Fronick C."/>
            <person name="Harrison M."/>
            <person name="Strong C."/>
            <person name="Farmer C."/>
            <person name="Delahaunty K."/>
            <person name="Markovic C."/>
            <person name="Hall O."/>
            <person name="Minx P."/>
            <person name="Tomlinson C."/>
            <person name="Mitreva M."/>
            <person name="Nelson J."/>
            <person name="Hou S."/>
            <person name="Wollam A."/>
            <person name="Pepin K.H."/>
            <person name="Johnson M."/>
            <person name="Bhonagiri V."/>
            <person name="Nash W.E."/>
            <person name="Warren W."/>
            <person name="Chinwalla A."/>
            <person name="Mardis E.R."/>
            <person name="Wilson R.K."/>
        </authorList>
    </citation>
    <scope>NUCLEOTIDE SEQUENCE [LARGE SCALE GENOMIC DNA]</scope>
    <source>
        <strain evidence="1 2">DSM 13479</strain>
    </source>
</reference>
<dbReference type="EMBL" id="ACIO01000054">
    <property type="protein sequence ID" value="EFD00994.1"/>
    <property type="molecule type" value="Genomic_DNA"/>
</dbReference>
<gene>
    <name evidence="1" type="ORF">CLOSTHATH_00781</name>
</gene>
<evidence type="ECO:0000313" key="2">
    <source>
        <dbReference type="Proteomes" id="UP000004968"/>
    </source>
</evidence>
<comment type="caution">
    <text evidence="1">The sequence shown here is derived from an EMBL/GenBank/DDBJ whole genome shotgun (WGS) entry which is preliminary data.</text>
</comment>
<name>D3AB10_9FIRM</name>
<dbReference type="HOGENOM" id="CLU_3290832_0_0_9"/>
<evidence type="ECO:0000313" key="1">
    <source>
        <dbReference type="EMBL" id="EFD00994.1"/>
    </source>
</evidence>
<accession>D3AB10</accession>
<sequence length="40" mass="4873">MIRKRHGLHFCGRLCLFVHELDKTIIRCMRKGWIAKYGRE</sequence>
<proteinExistence type="predicted"/>